<dbReference type="AlphaFoldDB" id="A0AAD6WKM6"/>
<name>A0AAD6WKM6_9ROSI</name>
<dbReference type="Proteomes" id="UP001164929">
    <property type="component" value="Chromosome 1"/>
</dbReference>
<evidence type="ECO:0008006" key="3">
    <source>
        <dbReference type="Google" id="ProtNLM"/>
    </source>
</evidence>
<protein>
    <recommendedName>
        <fullName evidence="3">TTF-type domain-containing protein</fullName>
    </recommendedName>
</protein>
<evidence type="ECO:0000313" key="1">
    <source>
        <dbReference type="EMBL" id="KAJ7015667.1"/>
    </source>
</evidence>
<accession>A0AAD6WKM6</accession>
<dbReference type="EMBL" id="JAQIZT010000001">
    <property type="protein sequence ID" value="KAJ7015667.1"/>
    <property type="molecule type" value="Genomic_DNA"/>
</dbReference>
<evidence type="ECO:0000313" key="2">
    <source>
        <dbReference type="Proteomes" id="UP001164929"/>
    </source>
</evidence>
<reference evidence="1 2" key="1">
    <citation type="journal article" date="2023" name="Mol. Ecol. Resour.">
        <title>Chromosome-level genome assembly of a triploid poplar Populus alba 'Berolinensis'.</title>
        <authorList>
            <person name="Chen S."/>
            <person name="Yu Y."/>
            <person name="Wang X."/>
            <person name="Wang S."/>
            <person name="Zhang T."/>
            <person name="Zhou Y."/>
            <person name="He R."/>
            <person name="Meng N."/>
            <person name="Wang Y."/>
            <person name="Liu W."/>
            <person name="Liu Z."/>
            <person name="Liu J."/>
            <person name="Guo Q."/>
            <person name="Huang H."/>
            <person name="Sederoff R.R."/>
            <person name="Wang G."/>
            <person name="Qu G."/>
            <person name="Chen S."/>
        </authorList>
    </citation>
    <scope>NUCLEOTIDE SEQUENCE [LARGE SCALE GENOMIC DNA]</scope>
    <source>
        <strain evidence="1">SC-2020</strain>
    </source>
</reference>
<proteinExistence type="predicted"/>
<organism evidence="1 2">
    <name type="scientific">Populus alba x Populus x berolinensis</name>
    <dbReference type="NCBI Taxonomy" id="444605"/>
    <lineage>
        <taxon>Eukaryota</taxon>
        <taxon>Viridiplantae</taxon>
        <taxon>Streptophyta</taxon>
        <taxon>Embryophyta</taxon>
        <taxon>Tracheophyta</taxon>
        <taxon>Spermatophyta</taxon>
        <taxon>Magnoliopsida</taxon>
        <taxon>eudicotyledons</taxon>
        <taxon>Gunneridae</taxon>
        <taxon>Pentapetalae</taxon>
        <taxon>rosids</taxon>
        <taxon>fabids</taxon>
        <taxon>Malpighiales</taxon>
        <taxon>Salicaceae</taxon>
        <taxon>Saliceae</taxon>
        <taxon>Populus</taxon>
    </lineage>
</organism>
<gene>
    <name evidence="1" type="ORF">NC653_004847</name>
</gene>
<sequence>MSLDKYFKRKSLENEESIKTSSHVTQPSSKKSHIEINPDTLLADPGLRRPIYEYHINDRYAIRRAYLKKVLVNLHTMIFLKKTFGNIITLERFNSAWFGAYPTWLEYIISKDAAFCLYCYLFKSKEGVDLFVGDEFSNCKKEKI</sequence>
<keyword evidence="2" id="KW-1185">Reference proteome</keyword>
<comment type="caution">
    <text evidence="1">The sequence shown here is derived from an EMBL/GenBank/DDBJ whole genome shotgun (WGS) entry which is preliminary data.</text>
</comment>